<protein>
    <submittedName>
        <fullName evidence="1">Uncharacterized protein</fullName>
    </submittedName>
</protein>
<comment type="caution">
    <text evidence="1">The sequence shown here is derived from an EMBL/GenBank/DDBJ whole genome shotgun (WGS) entry which is preliminary data.</text>
</comment>
<proteinExistence type="predicted"/>
<name>A0A560L1D6_9BRAD</name>
<organism evidence="1 2">
    <name type="scientific">Bradyrhizobium macuxiense</name>
    <dbReference type="NCBI Taxonomy" id="1755647"/>
    <lineage>
        <taxon>Bacteria</taxon>
        <taxon>Pseudomonadati</taxon>
        <taxon>Pseudomonadota</taxon>
        <taxon>Alphaproteobacteria</taxon>
        <taxon>Hyphomicrobiales</taxon>
        <taxon>Nitrobacteraceae</taxon>
        <taxon>Bradyrhizobium</taxon>
    </lineage>
</organism>
<dbReference type="AlphaFoldDB" id="A0A560L1D6"/>
<keyword evidence="2" id="KW-1185">Reference proteome</keyword>
<accession>A0A560L1D6</accession>
<evidence type="ECO:0000313" key="1">
    <source>
        <dbReference type="EMBL" id="TWB89348.1"/>
    </source>
</evidence>
<evidence type="ECO:0000313" key="2">
    <source>
        <dbReference type="Proteomes" id="UP000321304"/>
    </source>
</evidence>
<gene>
    <name evidence="1" type="ORF">FBZ93_11663</name>
</gene>
<reference evidence="1 2" key="1">
    <citation type="submission" date="2019-06" db="EMBL/GenBank/DDBJ databases">
        <title>Genomic Encyclopedia of Type Strains, Phase IV (KMG-V): Genome sequencing to study the core and pangenomes of soil and plant-associated prokaryotes.</title>
        <authorList>
            <person name="Whitman W."/>
        </authorList>
    </citation>
    <scope>NUCLEOTIDE SEQUENCE [LARGE SCALE GENOMIC DNA]</scope>
    <source>
        <strain evidence="1 2">BR 10355</strain>
    </source>
</reference>
<dbReference type="EMBL" id="VITY01000016">
    <property type="protein sequence ID" value="TWB89348.1"/>
    <property type="molecule type" value="Genomic_DNA"/>
</dbReference>
<dbReference type="Proteomes" id="UP000321304">
    <property type="component" value="Unassembled WGS sequence"/>
</dbReference>
<sequence>MAIGMIAIARAVGNMIGTEMIGADLPMSDDMPVPPSSSICMSSGLRGHRSGRGSLIDMSTKPLSRLRWTHARSPLLAVKFGRFSQRHSREAAPGH</sequence>